<name>A0A1M6GE63_9BACT</name>
<feature type="domain" description="Secretion system C-terminal sorting" evidence="2">
    <location>
        <begin position="376"/>
        <end position="452"/>
    </location>
</feature>
<evidence type="ECO:0000313" key="3">
    <source>
        <dbReference type="EMBL" id="SHJ08204.1"/>
    </source>
</evidence>
<dbReference type="RefSeq" id="WP_073109041.1">
    <property type="nucleotide sequence ID" value="NZ_FQYN01000004.1"/>
</dbReference>
<protein>
    <submittedName>
        <fullName evidence="3">Por secretion system C-terminal sorting domain-containing protein</fullName>
    </submittedName>
</protein>
<dbReference type="STRING" id="1121955.SAMN02745146_2226"/>
<reference evidence="3 4" key="1">
    <citation type="submission" date="2016-11" db="EMBL/GenBank/DDBJ databases">
        <authorList>
            <person name="Jaros S."/>
            <person name="Januszkiewicz K."/>
            <person name="Wedrychowicz H."/>
        </authorList>
    </citation>
    <scope>NUCLEOTIDE SEQUENCE [LARGE SCALE GENOMIC DNA]</scope>
    <source>
        <strain evidence="3 4">DSM 21074</strain>
    </source>
</reference>
<dbReference type="OrthoDB" id="873209at2"/>
<dbReference type="InterPro" id="IPR026444">
    <property type="entry name" value="Secre_tail"/>
</dbReference>
<dbReference type="Pfam" id="PF18962">
    <property type="entry name" value="Por_Secre_tail"/>
    <property type="match status" value="1"/>
</dbReference>
<dbReference type="Gene3D" id="2.40.128.720">
    <property type="match status" value="3"/>
</dbReference>
<accession>A0A1M6GE63</accession>
<feature type="signal peptide" evidence="1">
    <location>
        <begin position="1"/>
        <end position="22"/>
    </location>
</feature>
<gene>
    <name evidence="3" type="ORF">SAMN02745146_2226</name>
</gene>
<dbReference type="EMBL" id="FQYN01000004">
    <property type="protein sequence ID" value="SHJ08204.1"/>
    <property type="molecule type" value="Genomic_DNA"/>
</dbReference>
<dbReference type="NCBIfam" id="TIGR04183">
    <property type="entry name" value="Por_Secre_tail"/>
    <property type="match status" value="1"/>
</dbReference>
<feature type="chain" id="PRO_5012093311" evidence="1">
    <location>
        <begin position="23"/>
        <end position="454"/>
    </location>
</feature>
<evidence type="ECO:0000313" key="4">
    <source>
        <dbReference type="Proteomes" id="UP000184418"/>
    </source>
</evidence>
<organism evidence="3 4">
    <name type="scientific">Hymenobacter daecheongensis DSM 21074</name>
    <dbReference type="NCBI Taxonomy" id="1121955"/>
    <lineage>
        <taxon>Bacteria</taxon>
        <taxon>Pseudomonadati</taxon>
        <taxon>Bacteroidota</taxon>
        <taxon>Cytophagia</taxon>
        <taxon>Cytophagales</taxon>
        <taxon>Hymenobacteraceae</taxon>
        <taxon>Hymenobacter</taxon>
    </lineage>
</organism>
<evidence type="ECO:0000259" key="2">
    <source>
        <dbReference type="Pfam" id="PF18962"/>
    </source>
</evidence>
<dbReference type="Proteomes" id="UP000184418">
    <property type="component" value="Unassembled WGS sequence"/>
</dbReference>
<proteinExistence type="predicted"/>
<sequence length="454" mass="51120">MKHFLPLTLTAALLTAALSGTAQSHKPAHATKALFDQAHHHAGSGLEQAARAAGIASVTVPGRSIEYYWDLASARWGGATTLTNTYNVQGRVTQIISTDSATNTPYGKTLLTYNTQGLVTEELEQNWNGSAYVNSYRIQQAYDANGRETLYLDQEWRNNAWLTRYGYRSTRTYNPAGAILTEVSETLNTTTSIWEPDYRTTYTVNASNQWTEFTGQEWDNGVYVNDYRVRNVVWYNWAKLLPAYYEQQQWDPATSTWGEDYRTTFTYQPNGSYVSIGQELVAPNVWLNDDRHTYTYDNLGNEILHQGEIWTNNAWVIDHASRALLSYTAGNQVRRRVEQEYDTQRNAYVNDRLTTYSNFITLATRRATELEAAAALYPNPTLSAATLSIAGLREQGTVRTEVLNTLGQVVQTLTLQPRQGTIRHELNLSALPAGLYTVRLHAAEGTIAKRVVKN</sequence>
<dbReference type="AlphaFoldDB" id="A0A1M6GE63"/>
<evidence type="ECO:0000256" key="1">
    <source>
        <dbReference type="SAM" id="SignalP"/>
    </source>
</evidence>
<keyword evidence="1" id="KW-0732">Signal</keyword>
<keyword evidence="4" id="KW-1185">Reference proteome</keyword>